<feature type="region of interest" description="Disordered" evidence="1">
    <location>
        <begin position="47"/>
        <end position="140"/>
    </location>
</feature>
<feature type="compositionally biased region" description="Polar residues" evidence="1">
    <location>
        <begin position="47"/>
        <end position="58"/>
    </location>
</feature>
<evidence type="ECO:0000256" key="1">
    <source>
        <dbReference type="SAM" id="MobiDB-lite"/>
    </source>
</evidence>
<evidence type="ECO:0000256" key="2">
    <source>
        <dbReference type="SAM" id="SignalP"/>
    </source>
</evidence>
<feature type="compositionally biased region" description="Low complexity" evidence="1">
    <location>
        <begin position="98"/>
        <end position="115"/>
    </location>
</feature>
<dbReference type="InParanoid" id="A0A165DMX0"/>
<feature type="compositionally biased region" description="Acidic residues" evidence="1">
    <location>
        <begin position="214"/>
        <end position="223"/>
    </location>
</feature>
<proteinExistence type="predicted"/>
<evidence type="ECO:0000313" key="3">
    <source>
        <dbReference type="EMBL" id="KZV84941.1"/>
    </source>
</evidence>
<gene>
    <name evidence="3" type="ORF">EXIGLDRAFT_726651</name>
</gene>
<evidence type="ECO:0000313" key="4">
    <source>
        <dbReference type="Proteomes" id="UP000077266"/>
    </source>
</evidence>
<protein>
    <recommendedName>
        <fullName evidence="5">Mid2 domain-containing protein</fullName>
    </recommendedName>
</protein>
<dbReference type="Proteomes" id="UP000077266">
    <property type="component" value="Unassembled WGS sequence"/>
</dbReference>
<dbReference type="AlphaFoldDB" id="A0A165DMX0"/>
<feature type="compositionally biased region" description="Polar residues" evidence="1">
    <location>
        <begin position="197"/>
        <end position="208"/>
    </location>
</feature>
<organism evidence="3 4">
    <name type="scientific">Exidia glandulosa HHB12029</name>
    <dbReference type="NCBI Taxonomy" id="1314781"/>
    <lineage>
        <taxon>Eukaryota</taxon>
        <taxon>Fungi</taxon>
        <taxon>Dikarya</taxon>
        <taxon>Basidiomycota</taxon>
        <taxon>Agaricomycotina</taxon>
        <taxon>Agaricomycetes</taxon>
        <taxon>Auriculariales</taxon>
        <taxon>Exidiaceae</taxon>
        <taxon>Exidia</taxon>
    </lineage>
</organism>
<reference evidence="3 4" key="1">
    <citation type="journal article" date="2016" name="Mol. Biol. Evol.">
        <title>Comparative Genomics of Early-Diverging Mushroom-Forming Fungi Provides Insights into the Origins of Lignocellulose Decay Capabilities.</title>
        <authorList>
            <person name="Nagy L.G."/>
            <person name="Riley R."/>
            <person name="Tritt A."/>
            <person name="Adam C."/>
            <person name="Daum C."/>
            <person name="Floudas D."/>
            <person name="Sun H."/>
            <person name="Yadav J.S."/>
            <person name="Pangilinan J."/>
            <person name="Larsson K.H."/>
            <person name="Matsuura K."/>
            <person name="Barry K."/>
            <person name="Labutti K."/>
            <person name="Kuo R."/>
            <person name="Ohm R.A."/>
            <person name="Bhattacharya S.S."/>
            <person name="Shirouzu T."/>
            <person name="Yoshinaga Y."/>
            <person name="Martin F.M."/>
            <person name="Grigoriev I.V."/>
            <person name="Hibbett D.S."/>
        </authorList>
    </citation>
    <scope>NUCLEOTIDE SEQUENCE [LARGE SCALE GENOMIC DNA]</scope>
    <source>
        <strain evidence="3 4">HHB12029</strain>
    </source>
</reference>
<keyword evidence="4" id="KW-1185">Reference proteome</keyword>
<keyword evidence="2" id="KW-0732">Signal</keyword>
<name>A0A165DMX0_EXIGL</name>
<feature type="region of interest" description="Disordered" evidence="1">
    <location>
        <begin position="155"/>
        <end position="228"/>
    </location>
</feature>
<feature type="signal peptide" evidence="2">
    <location>
        <begin position="1"/>
        <end position="20"/>
    </location>
</feature>
<dbReference type="EMBL" id="KV426206">
    <property type="protein sequence ID" value="KZV84941.1"/>
    <property type="molecule type" value="Genomic_DNA"/>
</dbReference>
<feature type="compositionally biased region" description="Polar residues" evidence="1">
    <location>
        <begin position="79"/>
        <end position="88"/>
    </location>
</feature>
<evidence type="ECO:0008006" key="5">
    <source>
        <dbReference type="Google" id="ProtNLM"/>
    </source>
</evidence>
<feature type="chain" id="PRO_5007856696" description="Mid2 domain-containing protein" evidence="2">
    <location>
        <begin position="21"/>
        <end position="338"/>
    </location>
</feature>
<feature type="compositionally biased region" description="Low complexity" evidence="1">
    <location>
        <begin position="126"/>
        <end position="135"/>
    </location>
</feature>
<accession>A0A165DMX0</accession>
<sequence length="338" mass="35558">MKTPTLVPPTLVLWISLAAAAAVLPSSSPSSLPSSFSLHSQAQPTQISATSASMSVETRSAKDAASTTSARDQVDRVQRSATPISATAATMRVAALESSNNHSPSTAAAAASHTSASEKDDDDATSSPSPSSSPSAVFNSPHIGLQPIIIQTSATSATRTQDAGATDLPFQRTRSEAPGDATHSSGSKPYTEKAHVSASTETPTSHAHSGTEESAADEPDPPEDSTGPAARNIIVGVFGFLTVAAVTCCFKDKLDAAYRRIRARRSSRGDVHSVHPWVPIEEVPEKTPVMTSPGVDNRSDWRRSYQSAYSSQPASPMPPGHRDYGPYLRNFFPFVQVC</sequence>